<evidence type="ECO:0000313" key="1">
    <source>
        <dbReference type="EMBL" id="QJA50748.1"/>
    </source>
</evidence>
<name>A0A6H1ZTA5_9ZZZZ</name>
<reference evidence="1" key="1">
    <citation type="submission" date="2020-03" db="EMBL/GenBank/DDBJ databases">
        <title>The deep terrestrial virosphere.</title>
        <authorList>
            <person name="Holmfeldt K."/>
            <person name="Nilsson E."/>
            <person name="Simone D."/>
            <person name="Lopez-Fernandez M."/>
            <person name="Wu X."/>
            <person name="de Brujin I."/>
            <person name="Lundin D."/>
            <person name="Andersson A."/>
            <person name="Bertilsson S."/>
            <person name="Dopson M."/>
        </authorList>
    </citation>
    <scope>NUCLEOTIDE SEQUENCE</scope>
    <source>
        <strain evidence="1">TM448A01889</strain>
    </source>
</reference>
<dbReference type="EMBL" id="MT144215">
    <property type="protein sequence ID" value="QJA50748.1"/>
    <property type="molecule type" value="Genomic_DNA"/>
</dbReference>
<proteinExistence type="predicted"/>
<dbReference type="AlphaFoldDB" id="A0A6H1ZTA5"/>
<gene>
    <name evidence="1" type="ORF">TM448A01889_0013</name>
</gene>
<sequence>MESESMAEKVICPYCRVNLQDESGVDDEIARCGLCGEITCGLCINQHFNLKHPGMIQYGIWRDKFIYKDFTCCED</sequence>
<protein>
    <submittedName>
        <fullName evidence="1">Uncharacterized protein</fullName>
    </submittedName>
</protein>
<organism evidence="1">
    <name type="scientific">viral metagenome</name>
    <dbReference type="NCBI Taxonomy" id="1070528"/>
    <lineage>
        <taxon>unclassified sequences</taxon>
        <taxon>metagenomes</taxon>
        <taxon>organismal metagenomes</taxon>
    </lineage>
</organism>
<accession>A0A6H1ZTA5</accession>